<dbReference type="AlphaFoldDB" id="A0AAD4I678"/>
<keyword evidence="2" id="KW-1185">Reference proteome</keyword>
<gene>
    <name evidence="1" type="ORF">G6011_08573</name>
</gene>
<evidence type="ECO:0000313" key="1">
    <source>
        <dbReference type="EMBL" id="KAG9190485.1"/>
    </source>
</evidence>
<proteinExistence type="predicted"/>
<protein>
    <submittedName>
        <fullName evidence="1">Uncharacterized protein</fullName>
    </submittedName>
</protein>
<dbReference type="Proteomes" id="UP001199106">
    <property type="component" value="Unassembled WGS sequence"/>
</dbReference>
<sequence>MALSAFIHHSSPYSGLSQLGDVSVATLCCNHSHKRTSLAATLSVALSAYSVCTRFNLDMSSSNYNLCVSKSSTMPGLTARKGAAISLVQDQDIVLTTEPGLSDLTITIIGAVEGDGIKHVTDLLVTSDICKKSPYLKALLDASNDKTELTFGEDAKSKNDGENKQTTLLWLANLHGLPEQRLEELGLFDVTIVGVWNVIALWDNHKDAEIKAYLGRWFTKWYERNMAKIDLTVPIARALAYPCYVFDHAVGYARVTKYLAYEHVGHVKERPPKGFKGPKHLHINERMFGGPLNHARGGLRNSLHKSLYSRVGRILRSESSLCSCWDATIGRYQLALTKCDAWPVDDVLNYSSIGQVVRRLKAFNYAYTPKCNRCRSIDWETIVLKAVSNTLGYFNGMCFDCMDRSKPRGDDLDDEYEKHNESVGGRWDTHCRIKHGQPTWYISWLGRPDMREKILRGPDGYHAREEDE</sequence>
<reference evidence="1" key="1">
    <citation type="submission" date="2021-07" db="EMBL/GenBank/DDBJ databases">
        <title>Genome Resource of American Ginseng Black Spot Pathogen Alternaria panax.</title>
        <authorList>
            <person name="Qiu C."/>
            <person name="Wang W."/>
            <person name="Liu Z."/>
        </authorList>
    </citation>
    <scope>NUCLEOTIDE SEQUENCE</scope>
    <source>
        <strain evidence="1">BNCC115425</strain>
    </source>
</reference>
<dbReference type="EMBL" id="JAANER010000004">
    <property type="protein sequence ID" value="KAG9190485.1"/>
    <property type="molecule type" value="Genomic_DNA"/>
</dbReference>
<name>A0AAD4I678_9PLEO</name>
<evidence type="ECO:0000313" key="2">
    <source>
        <dbReference type="Proteomes" id="UP001199106"/>
    </source>
</evidence>
<comment type="caution">
    <text evidence="1">The sequence shown here is derived from an EMBL/GenBank/DDBJ whole genome shotgun (WGS) entry which is preliminary data.</text>
</comment>
<organism evidence="1 2">
    <name type="scientific">Alternaria panax</name>
    <dbReference type="NCBI Taxonomy" id="48097"/>
    <lineage>
        <taxon>Eukaryota</taxon>
        <taxon>Fungi</taxon>
        <taxon>Dikarya</taxon>
        <taxon>Ascomycota</taxon>
        <taxon>Pezizomycotina</taxon>
        <taxon>Dothideomycetes</taxon>
        <taxon>Pleosporomycetidae</taxon>
        <taxon>Pleosporales</taxon>
        <taxon>Pleosporineae</taxon>
        <taxon>Pleosporaceae</taxon>
        <taxon>Alternaria</taxon>
        <taxon>Alternaria sect. Panax</taxon>
    </lineage>
</organism>
<accession>A0AAD4I678</accession>